<dbReference type="InterPro" id="IPR029058">
    <property type="entry name" value="AB_hydrolase_fold"/>
</dbReference>
<dbReference type="OrthoDB" id="438440at2759"/>
<dbReference type="SUPFAM" id="SSF53474">
    <property type="entry name" value="alpha/beta-Hydrolases"/>
    <property type="match status" value="1"/>
</dbReference>
<dbReference type="PANTHER" id="PTHR46483">
    <property type="entry name" value="PHOSPHOLIPASE A1 PLIP2, CHLOROPLASTIC"/>
    <property type="match status" value="1"/>
</dbReference>
<feature type="compositionally biased region" description="Basic and acidic residues" evidence="2">
    <location>
        <begin position="203"/>
        <end position="216"/>
    </location>
</feature>
<dbReference type="Proteomes" id="UP000634136">
    <property type="component" value="Unassembled WGS sequence"/>
</dbReference>
<dbReference type="GO" id="GO:0006629">
    <property type="term" value="P:lipid metabolic process"/>
    <property type="evidence" value="ECO:0007669"/>
    <property type="project" value="InterPro"/>
</dbReference>
<evidence type="ECO:0000313" key="4">
    <source>
        <dbReference type="EMBL" id="KAF7818154.1"/>
    </source>
</evidence>
<accession>A0A834TAT1</accession>
<keyword evidence="5" id="KW-1185">Reference proteome</keyword>
<evidence type="ECO:0000256" key="2">
    <source>
        <dbReference type="SAM" id="MobiDB-lite"/>
    </source>
</evidence>
<feature type="domain" description="Fungal lipase-type" evidence="3">
    <location>
        <begin position="303"/>
        <end position="440"/>
    </location>
</feature>
<organism evidence="4 5">
    <name type="scientific">Senna tora</name>
    <dbReference type="NCBI Taxonomy" id="362788"/>
    <lineage>
        <taxon>Eukaryota</taxon>
        <taxon>Viridiplantae</taxon>
        <taxon>Streptophyta</taxon>
        <taxon>Embryophyta</taxon>
        <taxon>Tracheophyta</taxon>
        <taxon>Spermatophyta</taxon>
        <taxon>Magnoliopsida</taxon>
        <taxon>eudicotyledons</taxon>
        <taxon>Gunneridae</taxon>
        <taxon>Pentapetalae</taxon>
        <taxon>rosids</taxon>
        <taxon>fabids</taxon>
        <taxon>Fabales</taxon>
        <taxon>Fabaceae</taxon>
        <taxon>Caesalpinioideae</taxon>
        <taxon>Cassia clade</taxon>
        <taxon>Senna</taxon>
    </lineage>
</organism>
<sequence length="663" mass="74290">MDAVCLKCDMALSAIPASISMNAPSNPSQVSAVGRSTMEKSVFSRFSFKYPFKSLWPSRYNVLAGRGIQEQEEEKKETESGVMEAEGHNRNSLFNSMWMEEQGNVKDVGNDHEECDGCRVDKDDEAEIQFNRDSFSRMLQRVSLADARFYAQMSYLGNLAYSIPQIKSENLLRYYNLRFVTSSMEKMMEMATAATGDNGEIENNEKKEGERNDKKNRVSASASAAYQVAASAASYLHAQTKTILPFNFSKDEVEDAASAEGSNANDSLVAAKDEVKQAVAHDLNSSPCQWYICDDDQTGTRFFIIQGSESLASWQANILFEPIQFEGFDVLVHRGIYEAAKGIYQHMLPEIHAHIESQGTCATFRFTGHSLGGSLALLVNLMLLIRREVPFSSLLPVITFGAPFIMCGGDSLLDKLGLPRSHVQAITMHRDIVSRAFACNYPNHVTELLKVVYGNLRNHSCLTNQKILYAPMGEFLILQPDDKFSPHHPLLPPGCGLYVLSDHLRECKNARKQVQDAQLVFLNSPHPLEILSERSAYGSRGSIVRDHDMKSYLKSIRTVIRQQLNNIRKARRGHRDKEWWPLSFNVGRGILGTGKQSCKWLSSKKRKAIQQEKTSQAKQKSLLDYFQEKTLRKVGPSLGIVGSWLSMYTSPVSPLRGICSKDS</sequence>
<keyword evidence="1" id="KW-0378">Hydrolase</keyword>
<evidence type="ECO:0000259" key="3">
    <source>
        <dbReference type="Pfam" id="PF01764"/>
    </source>
</evidence>
<dbReference type="GO" id="GO:0008970">
    <property type="term" value="F:phospholipase A1 activity"/>
    <property type="evidence" value="ECO:0007669"/>
    <property type="project" value="InterPro"/>
</dbReference>
<dbReference type="InterPro" id="IPR043367">
    <property type="entry name" value="PLIP1/2/3"/>
</dbReference>
<comment type="caution">
    <text evidence="4">The sequence shown here is derived from an EMBL/GenBank/DDBJ whole genome shotgun (WGS) entry which is preliminary data.</text>
</comment>
<gene>
    <name evidence="4" type="ORF">G2W53_023609</name>
</gene>
<dbReference type="EMBL" id="JAAIUW010000008">
    <property type="protein sequence ID" value="KAF7818154.1"/>
    <property type="molecule type" value="Genomic_DNA"/>
</dbReference>
<dbReference type="Gene3D" id="3.40.50.1820">
    <property type="entry name" value="alpha/beta hydrolase"/>
    <property type="match status" value="1"/>
</dbReference>
<dbReference type="InterPro" id="IPR002921">
    <property type="entry name" value="Fungal_lipase-type"/>
</dbReference>
<dbReference type="Pfam" id="PF01764">
    <property type="entry name" value="Lipase_3"/>
    <property type="match status" value="1"/>
</dbReference>
<protein>
    <submittedName>
        <fullName evidence="4">Phospholipase A1 PLIP2, chloroplastic-like</fullName>
    </submittedName>
</protein>
<evidence type="ECO:0000256" key="1">
    <source>
        <dbReference type="ARBA" id="ARBA00022801"/>
    </source>
</evidence>
<feature type="region of interest" description="Disordered" evidence="2">
    <location>
        <begin position="193"/>
        <end position="217"/>
    </location>
</feature>
<dbReference type="CDD" id="cd00519">
    <property type="entry name" value="Lipase_3"/>
    <property type="match status" value="1"/>
</dbReference>
<name>A0A834TAT1_9FABA</name>
<proteinExistence type="predicted"/>
<evidence type="ECO:0000313" key="5">
    <source>
        <dbReference type="Proteomes" id="UP000634136"/>
    </source>
</evidence>
<reference evidence="4" key="1">
    <citation type="submission" date="2020-09" db="EMBL/GenBank/DDBJ databases">
        <title>Genome-Enabled Discovery of Anthraquinone Biosynthesis in Senna tora.</title>
        <authorList>
            <person name="Kang S.-H."/>
            <person name="Pandey R.P."/>
            <person name="Lee C.-M."/>
            <person name="Sim J.-S."/>
            <person name="Jeong J.-T."/>
            <person name="Choi B.-S."/>
            <person name="Jung M."/>
            <person name="Ginzburg D."/>
            <person name="Zhao K."/>
            <person name="Won S.Y."/>
            <person name="Oh T.-J."/>
            <person name="Yu Y."/>
            <person name="Kim N.-H."/>
            <person name="Lee O.R."/>
            <person name="Lee T.-H."/>
            <person name="Bashyal P."/>
            <person name="Kim T.-S."/>
            <person name="Lee W.-H."/>
            <person name="Kawkins C."/>
            <person name="Kim C.-K."/>
            <person name="Kim J.S."/>
            <person name="Ahn B.O."/>
            <person name="Rhee S.Y."/>
            <person name="Sohng J.K."/>
        </authorList>
    </citation>
    <scope>NUCLEOTIDE SEQUENCE</scope>
    <source>
        <tissue evidence="4">Leaf</tissue>
    </source>
</reference>
<dbReference type="PANTHER" id="PTHR46483:SF4">
    <property type="entry name" value="PHOSPHOLIPASE A1 PLIP2, CHLOROPLASTIC"/>
    <property type="match status" value="1"/>
</dbReference>
<dbReference type="AlphaFoldDB" id="A0A834TAT1"/>